<evidence type="ECO:0000256" key="4">
    <source>
        <dbReference type="ARBA" id="ARBA00022692"/>
    </source>
</evidence>
<keyword evidence="13" id="KW-1185">Reference proteome</keyword>
<feature type="transmembrane region" description="Helical" evidence="10">
    <location>
        <begin position="26"/>
        <end position="42"/>
    </location>
</feature>
<keyword evidence="7" id="KW-0406">Ion transport</keyword>
<keyword evidence="6" id="KW-0915">Sodium</keyword>
<evidence type="ECO:0000256" key="10">
    <source>
        <dbReference type="SAM" id="Phobius"/>
    </source>
</evidence>
<proteinExistence type="predicted"/>
<organism evidence="12 13">
    <name type="scientific">Luethyella okanaganae</name>
    <dbReference type="NCBI Taxonomy" id="69372"/>
    <lineage>
        <taxon>Bacteria</taxon>
        <taxon>Bacillati</taxon>
        <taxon>Actinomycetota</taxon>
        <taxon>Actinomycetes</taxon>
        <taxon>Micrococcales</taxon>
        <taxon>Microbacteriaceae</taxon>
        <taxon>Luethyella</taxon>
    </lineage>
</organism>
<keyword evidence="9" id="KW-0739">Sodium transport</keyword>
<name>A0ABW1VBZ2_9MICO</name>
<evidence type="ECO:0000256" key="9">
    <source>
        <dbReference type="ARBA" id="ARBA00023201"/>
    </source>
</evidence>
<evidence type="ECO:0000256" key="1">
    <source>
        <dbReference type="ARBA" id="ARBA00004651"/>
    </source>
</evidence>
<dbReference type="Pfam" id="PF00999">
    <property type="entry name" value="Na_H_Exchanger"/>
    <property type="match status" value="1"/>
</dbReference>
<evidence type="ECO:0000259" key="11">
    <source>
        <dbReference type="Pfam" id="PF00999"/>
    </source>
</evidence>
<gene>
    <name evidence="12" type="ORF">ACFQB0_00155</name>
</gene>
<reference evidence="13" key="1">
    <citation type="journal article" date="2019" name="Int. J. Syst. Evol. Microbiol.">
        <title>The Global Catalogue of Microorganisms (GCM) 10K type strain sequencing project: providing services to taxonomists for standard genome sequencing and annotation.</title>
        <authorList>
            <consortium name="The Broad Institute Genomics Platform"/>
            <consortium name="The Broad Institute Genome Sequencing Center for Infectious Disease"/>
            <person name="Wu L."/>
            <person name="Ma J."/>
        </authorList>
    </citation>
    <scope>NUCLEOTIDE SEQUENCE [LARGE SCALE GENOMIC DNA]</scope>
    <source>
        <strain evidence="13">CCUG 43304</strain>
    </source>
</reference>
<feature type="domain" description="Cation/H+ exchanger transmembrane" evidence="11">
    <location>
        <begin position="11"/>
        <end position="443"/>
    </location>
</feature>
<dbReference type="RefSeq" id="WP_386726055.1">
    <property type="nucleotide sequence ID" value="NZ_JBHSTP010000001.1"/>
</dbReference>
<dbReference type="Proteomes" id="UP001596306">
    <property type="component" value="Unassembled WGS sequence"/>
</dbReference>
<dbReference type="PANTHER" id="PTHR10110:SF86">
    <property type="entry name" value="SODIUM_HYDROGEN EXCHANGER 7"/>
    <property type="match status" value="1"/>
</dbReference>
<feature type="transmembrane region" description="Helical" evidence="10">
    <location>
        <begin position="300"/>
        <end position="327"/>
    </location>
</feature>
<protein>
    <submittedName>
        <fullName evidence="12">Cation:proton antiporter</fullName>
    </submittedName>
</protein>
<feature type="transmembrane region" description="Helical" evidence="10">
    <location>
        <begin position="233"/>
        <end position="250"/>
    </location>
</feature>
<evidence type="ECO:0000313" key="12">
    <source>
        <dbReference type="EMBL" id="MFC6354526.1"/>
    </source>
</evidence>
<evidence type="ECO:0000313" key="13">
    <source>
        <dbReference type="Proteomes" id="UP001596306"/>
    </source>
</evidence>
<comment type="caution">
    <text evidence="12">The sequence shown here is derived from an EMBL/GenBank/DDBJ whole genome shotgun (WGS) entry which is preliminary data.</text>
</comment>
<evidence type="ECO:0000256" key="3">
    <source>
        <dbReference type="ARBA" id="ARBA00022475"/>
    </source>
</evidence>
<feature type="transmembrane region" description="Helical" evidence="10">
    <location>
        <begin position="54"/>
        <end position="71"/>
    </location>
</feature>
<dbReference type="PANTHER" id="PTHR10110">
    <property type="entry name" value="SODIUM/HYDROGEN EXCHANGER"/>
    <property type="match status" value="1"/>
</dbReference>
<evidence type="ECO:0000256" key="2">
    <source>
        <dbReference type="ARBA" id="ARBA00022448"/>
    </source>
</evidence>
<evidence type="ECO:0000256" key="8">
    <source>
        <dbReference type="ARBA" id="ARBA00023136"/>
    </source>
</evidence>
<feature type="transmembrane region" description="Helical" evidence="10">
    <location>
        <begin position="6"/>
        <end position="21"/>
    </location>
</feature>
<feature type="transmembrane region" description="Helical" evidence="10">
    <location>
        <begin position="181"/>
        <end position="202"/>
    </location>
</feature>
<comment type="subcellular location">
    <subcellularLocation>
        <location evidence="1">Cell membrane</location>
        <topology evidence="1">Multi-pass membrane protein</topology>
    </subcellularLocation>
</comment>
<evidence type="ECO:0000256" key="5">
    <source>
        <dbReference type="ARBA" id="ARBA00022989"/>
    </source>
</evidence>
<sequence length="567" mass="60033">MGPDVLGVIAIALIVVAAVVARKTGMASVLILLLMGIGIGYLPGVPEVGINPEWVLAGILPLLLYSAAVKVPMTDFRRNLRAITGLSVTLVVVTSALCGLVLYALIPALGLPTAIALGAVVSPTDAVAATSIARRLGLPGRLVTVLEGESLVNDASALVLLRSALAAAAGAVSLLSIAADFVYAVVVAIGIGLVVGFVSVAIRARLSEPVVTTTISFAIPFIAFLPAERLGASGVLAVVVAGLVTGHRGARRFAASQRINDHTNWNTVQFILEHGVFLVMGLELRGLIDEVSRESGGLPSAVLIGLLLTATVIAIRFAFVIPQLALLRSWERKGIEIAGGRLDGVQQRLDATTPTTSREKRRTSMVRRRLVRSSADNDFYQKQGLSWRGSVVISWAGMRGVVTLAAAQSLPADTPFRATLILVAFTVALTTLVALGGSLPWVIRATKISGDGGEARREEIRSLLDAVNQAAVAMLDDREKTTVDGRPADPSLVEALRARYTRPERIELTDGESGAIDARSQYFIIDQRMRETARDELLDAHAAGLYSSDAITAVQRILDIEDSKFEN</sequence>
<accession>A0ABW1VBZ2</accession>
<feature type="transmembrane region" description="Helical" evidence="10">
    <location>
        <begin position="391"/>
        <end position="410"/>
    </location>
</feature>
<feature type="transmembrane region" description="Helical" evidence="10">
    <location>
        <begin position="270"/>
        <end position="288"/>
    </location>
</feature>
<keyword evidence="5 10" id="KW-1133">Transmembrane helix</keyword>
<keyword evidence="2" id="KW-0813">Transport</keyword>
<feature type="transmembrane region" description="Helical" evidence="10">
    <location>
        <begin position="209"/>
        <end position="227"/>
    </location>
</feature>
<dbReference type="Gene3D" id="6.10.140.1330">
    <property type="match status" value="1"/>
</dbReference>
<feature type="transmembrane region" description="Helical" evidence="10">
    <location>
        <begin position="416"/>
        <end position="439"/>
    </location>
</feature>
<feature type="transmembrane region" description="Helical" evidence="10">
    <location>
        <begin position="83"/>
        <end position="106"/>
    </location>
</feature>
<evidence type="ECO:0000256" key="6">
    <source>
        <dbReference type="ARBA" id="ARBA00023053"/>
    </source>
</evidence>
<keyword evidence="3" id="KW-1003">Cell membrane</keyword>
<keyword evidence="4 10" id="KW-0812">Transmembrane</keyword>
<dbReference type="InterPro" id="IPR018422">
    <property type="entry name" value="Cation/H_exchanger_CPA1"/>
</dbReference>
<dbReference type="EMBL" id="JBHSTP010000001">
    <property type="protein sequence ID" value="MFC6354526.1"/>
    <property type="molecule type" value="Genomic_DNA"/>
</dbReference>
<evidence type="ECO:0000256" key="7">
    <source>
        <dbReference type="ARBA" id="ARBA00023065"/>
    </source>
</evidence>
<keyword evidence="8 10" id="KW-0472">Membrane</keyword>
<dbReference type="InterPro" id="IPR006153">
    <property type="entry name" value="Cation/H_exchanger_TM"/>
</dbReference>